<evidence type="ECO:0000313" key="3">
    <source>
        <dbReference type="EMBL" id="CAK9072936.1"/>
    </source>
</evidence>
<name>A0ABP0PB94_9DINO</name>
<evidence type="ECO:0000313" key="4">
    <source>
        <dbReference type="Proteomes" id="UP001642484"/>
    </source>
</evidence>
<proteinExistence type="predicted"/>
<reference evidence="3 4" key="1">
    <citation type="submission" date="2024-02" db="EMBL/GenBank/DDBJ databases">
        <authorList>
            <person name="Chen Y."/>
            <person name="Shah S."/>
            <person name="Dougan E. K."/>
            <person name="Thang M."/>
            <person name="Chan C."/>
        </authorList>
    </citation>
    <scope>NUCLEOTIDE SEQUENCE [LARGE SCALE GENOMIC DNA]</scope>
</reference>
<sequence>MASGSIPQEVLAPVLESLGTSLAHVLPCCQSLASAALQGDAAAFQPLARCRSMPSPGHVGSDFEWGRCGRVARARRPKCDWRDIAKAMTVADRGQWSEVPTAGAVPSQRQSLALCGATARSEKVILFGGNTSRRVAGSWEPSRTLCLVDLPNEHGSSVHFTSIDTKEPWPTARWGSTLTQTTTGALLWGGWSRHGNSQPWMLRFREACPDWTELPNTTGPWATAFHTATGLEDGKRVAIVGGLGDGSSHDGVWTFHADTGRWTHCSGGPAPAGHVAALDADGQRLLLSFGVRRSPDSLNGDSFLETMNVFDLRMNRWDDLWKDKVQVNKPCARRNPAGASIGRYFIISGGYSEEDFSTLNDTWAFDMRRGTWKLLDLNHAPPVEGHKAIASGLDLFTFGGHRLRHFEGPHVSVHKLALCQGPDGEGPGPTSSLCSKLFDDGHSDGSLITDMSSSGESG</sequence>
<dbReference type="InterPro" id="IPR015915">
    <property type="entry name" value="Kelch-typ_b-propeller"/>
</dbReference>
<evidence type="ECO:0000256" key="1">
    <source>
        <dbReference type="ARBA" id="ARBA00022737"/>
    </source>
</evidence>
<gene>
    <name evidence="3" type="ORF">CCMP2556_LOCUS35877</name>
</gene>
<evidence type="ECO:0000256" key="2">
    <source>
        <dbReference type="ARBA" id="ARBA00023004"/>
    </source>
</evidence>
<dbReference type="SUPFAM" id="SSF117281">
    <property type="entry name" value="Kelch motif"/>
    <property type="match status" value="1"/>
</dbReference>
<protein>
    <submittedName>
        <fullName evidence="3">Uncharacterized protein</fullName>
    </submittedName>
</protein>
<comment type="caution">
    <text evidence="3">The sequence shown here is derived from an EMBL/GenBank/DDBJ whole genome shotgun (WGS) entry which is preliminary data.</text>
</comment>
<dbReference type="PANTHER" id="PTHR47435:SF4">
    <property type="entry name" value="KELCH REPEAT PROTEIN (AFU_ORTHOLOGUE AFUA_5G12780)"/>
    <property type="match status" value="1"/>
</dbReference>
<accession>A0ABP0PB94</accession>
<dbReference type="EMBL" id="CAXAMN010022807">
    <property type="protein sequence ID" value="CAK9072936.1"/>
    <property type="molecule type" value="Genomic_DNA"/>
</dbReference>
<keyword evidence="1" id="KW-0677">Repeat</keyword>
<organism evidence="3 4">
    <name type="scientific">Durusdinium trenchii</name>
    <dbReference type="NCBI Taxonomy" id="1381693"/>
    <lineage>
        <taxon>Eukaryota</taxon>
        <taxon>Sar</taxon>
        <taxon>Alveolata</taxon>
        <taxon>Dinophyceae</taxon>
        <taxon>Suessiales</taxon>
        <taxon>Symbiodiniaceae</taxon>
        <taxon>Durusdinium</taxon>
    </lineage>
</organism>
<keyword evidence="2" id="KW-0408">Iron</keyword>
<dbReference type="Gene3D" id="2.120.10.80">
    <property type="entry name" value="Kelch-type beta propeller"/>
    <property type="match status" value="2"/>
</dbReference>
<keyword evidence="4" id="KW-1185">Reference proteome</keyword>
<dbReference type="PANTHER" id="PTHR47435">
    <property type="entry name" value="KELCH REPEAT PROTEIN (AFU_ORTHOLOGUE AFUA_5G12780)"/>
    <property type="match status" value="1"/>
</dbReference>
<dbReference type="Proteomes" id="UP001642484">
    <property type="component" value="Unassembled WGS sequence"/>
</dbReference>
<dbReference type="Pfam" id="PF24681">
    <property type="entry name" value="Kelch_KLHDC2_KLHL20_DRC7"/>
    <property type="match status" value="1"/>
</dbReference>